<evidence type="ECO:0000256" key="6">
    <source>
        <dbReference type="SAM" id="Phobius"/>
    </source>
</evidence>
<evidence type="ECO:0000259" key="7">
    <source>
        <dbReference type="SMART" id="SM00644"/>
    </source>
</evidence>
<dbReference type="SMART" id="SM00644">
    <property type="entry name" value="Ami_2"/>
    <property type="match status" value="1"/>
</dbReference>
<sequence>MREILNETAESSATGCSVDSTAIASKNDSSKQTNCDKNNCNTNTEGSIEVDSLPHNCDRVGNPGAVTNNKYNDNNNREYGTANDELKLDNKNLFHLPPHHLNHSPVLSIRSLDSSIIESDSDVDFVHDDADMTQVNRNGCIVTKLNSEMIYPPNHPTIPNINSGLTLVNQKIAPDPGIDSSALVSPLNKLSIIGDELGKAQGLGNRPSAAAAAKIGSIAVNNSTDITFGDKHFYEGPVTIQQFLIDNHNKLKQQEENEANNTSLHDNIDIKDTKVDNDNSASDQSLKSFAFLANRGKYIIAALLFVLILIILAAVYGHLQTDDKSALRLVTRDEWNARPHGDSLVPLNIPVERVIVCHTASDICETLDACKYRVNVIQNLHMDSMDFDDIGYNFLLGSDGRIYEGRGWDLQGAHTKGYNENSLGIAFIGTFNTSKPNDAQLRAFSFLIEEAVRLKKLVANYKLYGARQFAPTESPGSAFYEMIQTWPHWTNEVNNGNI</sequence>
<keyword evidence="4" id="KW-0399">Innate immunity</keyword>
<dbReference type="GO" id="GO:0009253">
    <property type="term" value="P:peptidoglycan catabolic process"/>
    <property type="evidence" value="ECO:0007669"/>
    <property type="project" value="InterPro"/>
</dbReference>
<keyword evidence="6" id="KW-0472">Membrane</keyword>
<dbReference type="STRING" id="37001.A0A1A9W385"/>
<keyword evidence="10" id="KW-1185">Reference proteome</keyword>
<feature type="domain" description="N-acetylmuramoyl-L-alanine amidase" evidence="7">
    <location>
        <begin position="339"/>
        <end position="476"/>
    </location>
</feature>
<accession>A0A1A9W385</accession>
<dbReference type="EnsemblMetazoa" id="GBRI004820-RA">
    <property type="protein sequence ID" value="GBRI004820-PA"/>
    <property type="gene ID" value="GBRI004820"/>
</dbReference>
<dbReference type="Pfam" id="PF01510">
    <property type="entry name" value="Amidase_2"/>
    <property type="match status" value="1"/>
</dbReference>
<dbReference type="InterPro" id="IPR006619">
    <property type="entry name" value="PGRP_domain_met/bac"/>
</dbReference>
<evidence type="ECO:0000256" key="3">
    <source>
        <dbReference type="ARBA" id="ARBA00022525"/>
    </source>
</evidence>
<dbReference type="SUPFAM" id="SSF55846">
    <property type="entry name" value="N-acetylmuramoyl-L-alanine amidase-like"/>
    <property type="match status" value="1"/>
</dbReference>
<evidence type="ECO:0000259" key="8">
    <source>
        <dbReference type="SMART" id="SM00701"/>
    </source>
</evidence>
<name>A0A1A9W385_9MUSC</name>
<evidence type="ECO:0000256" key="4">
    <source>
        <dbReference type="ARBA" id="ARBA00022588"/>
    </source>
</evidence>
<dbReference type="GO" id="GO:0008270">
    <property type="term" value="F:zinc ion binding"/>
    <property type="evidence" value="ECO:0007669"/>
    <property type="project" value="InterPro"/>
</dbReference>
<proteinExistence type="inferred from homology"/>
<keyword evidence="3" id="KW-0964">Secreted</keyword>
<dbReference type="GO" id="GO:0045087">
    <property type="term" value="P:innate immune response"/>
    <property type="evidence" value="ECO:0007669"/>
    <property type="project" value="UniProtKB-KW"/>
</dbReference>
<keyword evidence="5" id="KW-0391">Immunity</keyword>
<dbReference type="InterPro" id="IPR015510">
    <property type="entry name" value="PGRP"/>
</dbReference>
<keyword evidence="6" id="KW-1133">Transmembrane helix</keyword>
<dbReference type="SMART" id="SM00701">
    <property type="entry name" value="PGRP"/>
    <property type="match status" value="1"/>
</dbReference>
<evidence type="ECO:0000256" key="2">
    <source>
        <dbReference type="ARBA" id="ARBA00007553"/>
    </source>
</evidence>
<comment type="subcellular location">
    <subcellularLocation>
        <location evidence="1">Secreted</location>
    </subcellularLocation>
</comment>
<protein>
    <recommendedName>
        <fullName evidence="11">Peptidoglycan recognition protein family domain-containing protein</fullName>
    </recommendedName>
</protein>
<dbReference type="Gene3D" id="3.40.80.10">
    <property type="entry name" value="Peptidoglycan recognition protein-like"/>
    <property type="match status" value="1"/>
</dbReference>
<dbReference type="FunFam" id="3.40.80.10:FF:000001">
    <property type="entry name" value="Peptidoglycan recognition protein 1"/>
    <property type="match status" value="1"/>
</dbReference>
<evidence type="ECO:0000256" key="5">
    <source>
        <dbReference type="ARBA" id="ARBA00022859"/>
    </source>
</evidence>
<evidence type="ECO:0000313" key="9">
    <source>
        <dbReference type="EnsemblMetazoa" id="GBRI004820-PA"/>
    </source>
</evidence>
<keyword evidence="6" id="KW-0812">Transmembrane</keyword>
<feature type="transmembrane region" description="Helical" evidence="6">
    <location>
        <begin position="298"/>
        <end position="319"/>
    </location>
</feature>
<comment type="similarity">
    <text evidence="2">Belongs to the N-acetylmuramoyl-L-alanine amidase 2 family.</text>
</comment>
<dbReference type="Proteomes" id="UP000091820">
    <property type="component" value="Unassembled WGS sequence"/>
</dbReference>
<dbReference type="InterPro" id="IPR036505">
    <property type="entry name" value="Amidase/PGRP_sf"/>
</dbReference>
<reference evidence="9" key="2">
    <citation type="submission" date="2020-05" db="UniProtKB">
        <authorList>
            <consortium name="EnsemblMetazoa"/>
        </authorList>
    </citation>
    <scope>IDENTIFICATION</scope>
    <source>
        <strain evidence="9">IAEA</strain>
    </source>
</reference>
<dbReference type="GO" id="GO:0005576">
    <property type="term" value="C:extracellular region"/>
    <property type="evidence" value="ECO:0007669"/>
    <property type="project" value="UniProtKB-SubCell"/>
</dbReference>
<dbReference type="VEuPathDB" id="VectorBase:GBRI004820"/>
<dbReference type="GO" id="GO:0008745">
    <property type="term" value="F:N-acetylmuramoyl-L-alanine amidase activity"/>
    <property type="evidence" value="ECO:0007669"/>
    <property type="project" value="InterPro"/>
</dbReference>
<dbReference type="InterPro" id="IPR002502">
    <property type="entry name" value="Amidase_domain"/>
</dbReference>
<reference evidence="10" key="1">
    <citation type="submission" date="2014-03" db="EMBL/GenBank/DDBJ databases">
        <authorList>
            <person name="Aksoy S."/>
            <person name="Warren W."/>
            <person name="Wilson R.K."/>
        </authorList>
    </citation>
    <scope>NUCLEOTIDE SEQUENCE [LARGE SCALE GENOMIC DNA]</scope>
    <source>
        <strain evidence="10">IAEA</strain>
    </source>
</reference>
<dbReference type="PANTHER" id="PTHR11022:SF41">
    <property type="entry name" value="PEPTIDOGLYCAN-RECOGNITION PROTEIN LC-RELATED"/>
    <property type="match status" value="1"/>
</dbReference>
<evidence type="ECO:0000256" key="1">
    <source>
        <dbReference type="ARBA" id="ARBA00004613"/>
    </source>
</evidence>
<evidence type="ECO:0000313" key="10">
    <source>
        <dbReference type="Proteomes" id="UP000091820"/>
    </source>
</evidence>
<evidence type="ECO:0008006" key="11">
    <source>
        <dbReference type="Google" id="ProtNLM"/>
    </source>
</evidence>
<organism evidence="9 10">
    <name type="scientific">Glossina brevipalpis</name>
    <dbReference type="NCBI Taxonomy" id="37001"/>
    <lineage>
        <taxon>Eukaryota</taxon>
        <taxon>Metazoa</taxon>
        <taxon>Ecdysozoa</taxon>
        <taxon>Arthropoda</taxon>
        <taxon>Hexapoda</taxon>
        <taxon>Insecta</taxon>
        <taxon>Pterygota</taxon>
        <taxon>Neoptera</taxon>
        <taxon>Endopterygota</taxon>
        <taxon>Diptera</taxon>
        <taxon>Brachycera</taxon>
        <taxon>Muscomorpha</taxon>
        <taxon>Hippoboscoidea</taxon>
        <taxon>Glossinidae</taxon>
        <taxon>Glossina</taxon>
    </lineage>
</organism>
<dbReference type="PANTHER" id="PTHR11022">
    <property type="entry name" value="PEPTIDOGLYCAN RECOGNITION PROTEIN"/>
    <property type="match status" value="1"/>
</dbReference>
<feature type="domain" description="Peptidoglycan recognition protein family" evidence="8">
    <location>
        <begin position="327"/>
        <end position="470"/>
    </location>
</feature>
<dbReference type="CDD" id="cd06583">
    <property type="entry name" value="PGRP"/>
    <property type="match status" value="1"/>
</dbReference>
<dbReference type="AlphaFoldDB" id="A0A1A9W385"/>